<dbReference type="GO" id="GO:0006637">
    <property type="term" value="P:acyl-CoA metabolic process"/>
    <property type="evidence" value="ECO:0007669"/>
    <property type="project" value="InterPro"/>
</dbReference>
<sequence length="430" mass="48101">MTATLQVNPIHSYIDEELIIKIVGAKKNTKVTIHASTYDEKQKKFRSYASFVTNEEGTANVSQQPVAGTHVEADPSGLFWSMEHSGSKLGDYYEKNNADKISIDLVLQVEGKEVDAITINRYFYMNDTIKETVQHGKTIGTLFHPKHKGQYPAVIILSGSDGGAQEHAAALLATKGYTTLALAYFGVEGLPKDLENIPLEYFQEATKWLKNHPYVNGDINLMGHSRGGELALLLGATFDDYQSIIASAPSAYMTPGMKNGIFSPVPSWTSNQQTLVNVKFKFRFKTITSMLKNWILKKPISYLSIWDDTLKKQKALEKARIPVENIHSPMLLIAGEGDQLWPSSQYVKIMEANLQNTKWSKSNRYLYYENAGHFLSFPYSLVNLPANVFMNIGGKMTMTFGGSKRGNAEAAKDSWKQILTFLDENNIDEI</sequence>
<dbReference type="Gene3D" id="2.60.40.2240">
    <property type="entry name" value="Acyl-CoA thioester hydrolase/BAAT N-terminal domain"/>
    <property type="match status" value="1"/>
</dbReference>
<dbReference type="Pfam" id="PF04775">
    <property type="entry name" value="Bile_Hydr_Trans"/>
    <property type="match status" value="1"/>
</dbReference>
<dbReference type="InterPro" id="IPR006862">
    <property type="entry name" value="Thio_Ohase/aa_AcTrfase"/>
</dbReference>
<dbReference type="Proteomes" id="UP000236214">
    <property type="component" value="Unassembled WGS sequence"/>
</dbReference>
<proteinExistence type="inferred from homology"/>
<protein>
    <submittedName>
        <fullName evidence="2">Putative hydrolase</fullName>
    </submittedName>
</protein>
<dbReference type="Pfam" id="PF08840">
    <property type="entry name" value="BAAT_C"/>
    <property type="match status" value="1"/>
</dbReference>
<dbReference type="GO" id="GO:0006631">
    <property type="term" value="P:fatty acid metabolic process"/>
    <property type="evidence" value="ECO:0007669"/>
    <property type="project" value="TreeGrafter"/>
</dbReference>
<evidence type="ECO:0000256" key="1">
    <source>
        <dbReference type="ARBA" id="ARBA00006538"/>
    </source>
</evidence>
<dbReference type="GO" id="GO:0047617">
    <property type="term" value="F:fatty acyl-CoA hydrolase activity"/>
    <property type="evidence" value="ECO:0007669"/>
    <property type="project" value="TreeGrafter"/>
</dbReference>
<dbReference type="InterPro" id="IPR014940">
    <property type="entry name" value="BAAT_C"/>
</dbReference>
<dbReference type="InterPro" id="IPR016662">
    <property type="entry name" value="Acyl-CoA_thioEstase_long-chain"/>
</dbReference>
<dbReference type="InterPro" id="IPR029058">
    <property type="entry name" value="AB_hydrolase_fold"/>
</dbReference>
<dbReference type="InterPro" id="IPR042490">
    <property type="entry name" value="Thio_Ohase/BAAT_N"/>
</dbReference>
<dbReference type="RefSeq" id="WP_014125692.1">
    <property type="nucleotide sequence ID" value="NZ_BAABQP010000058.1"/>
</dbReference>
<name>A0A2H6C4E7_TETHA</name>
<dbReference type="Gene3D" id="3.40.50.1820">
    <property type="entry name" value="alpha/beta hydrolase"/>
    <property type="match status" value="1"/>
</dbReference>
<accession>A0A2H6C4E7</accession>
<dbReference type="PANTHER" id="PTHR10824:SF4">
    <property type="entry name" value="ACYL-COENZYME A THIOESTERASE 1-LIKE"/>
    <property type="match status" value="1"/>
</dbReference>
<dbReference type="PANTHER" id="PTHR10824">
    <property type="entry name" value="ACYL-COENZYME A THIOESTERASE-RELATED"/>
    <property type="match status" value="1"/>
</dbReference>
<keyword evidence="3" id="KW-1185">Reference proteome</keyword>
<reference evidence="2 3" key="1">
    <citation type="submission" date="2016-05" db="EMBL/GenBank/DDBJ databases">
        <title>Whole genome sequencing of Tetragenococcus halophilus subsp. halophilus NISL 7118.</title>
        <authorList>
            <person name="Shiwa Y."/>
            <person name="Nishimura I."/>
            <person name="Yoshikawa H."/>
            <person name="Koyama Y."/>
            <person name="Oguma T."/>
        </authorList>
    </citation>
    <scope>NUCLEOTIDE SEQUENCE [LARGE SCALE GENOMIC DNA]</scope>
    <source>
        <strain evidence="2 3">NISL 7118</strain>
    </source>
</reference>
<dbReference type="SUPFAM" id="SSF53474">
    <property type="entry name" value="alpha/beta-Hydrolases"/>
    <property type="match status" value="1"/>
</dbReference>
<evidence type="ECO:0000313" key="2">
    <source>
        <dbReference type="EMBL" id="GBD68766.1"/>
    </source>
</evidence>
<gene>
    <name evidence="2" type="ORF">TEHN7118_1572</name>
</gene>
<comment type="similarity">
    <text evidence="1">Belongs to the C/M/P thioester hydrolase family.</text>
</comment>
<organism evidence="2 3">
    <name type="scientific">Tetragenococcus halophilus subsp. halophilus</name>
    <dbReference type="NCBI Taxonomy" id="1513897"/>
    <lineage>
        <taxon>Bacteria</taxon>
        <taxon>Bacillati</taxon>
        <taxon>Bacillota</taxon>
        <taxon>Bacilli</taxon>
        <taxon>Lactobacillales</taxon>
        <taxon>Enterococcaceae</taxon>
        <taxon>Tetragenococcus</taxon>
    </lineage>
</organism>
<keyword evidence="2" id="KW-0378">Hydrolase</keyword>
<dbReference type="AlphaFoldDB" id="A0A2H6C4E7"/>
<comment type="caution">
    <text evidence="2">The sequence shown here is derived from an EMBL/GenBank/DDBJ whole genome shotgun (WGS) entry which is preliminary data.</text>
</comment>
<dbReference type="EMBL" id="BDEC01000066">
    <property type="protein sequence ID" value="GBD68766.1"/>
    <property type="molecule type" value="Genomic_DNA"/>
</dbReference>
<evidence type="ECO:0000313" key="3">
    <source>
        <dbReference type="Proteomes" id="UP000236214"/>
    </source>
</evidence>
<dbReference type="PIRSF" id="PIRSF016521">
    <property type="entry name" value="Acyl-CoA_hydro"/>
    <property type="match status" value="1"/>
</dbReference>